<evidence type="ECO:0000313" key="7">
    <source>
        <dbReference type="Proteomes" id="UP000789706"/>
    </source>
</evidence>
<gene>
    <name evidence="6" type="ORF">DEBURN_LOCUS11258</name>
</gene>
<dbReference type="AlphaFoldDB" id="A0A9N9H2J9"/>
<evidence type="ECO:0000256" key="3">
    <source>
        <dbReference type="ARBA" id="ARBA00022833"/>
    </source>
</evidence>
<name>A0A9N9H2J9_9GLOM</name>
<evidence type="ECO:0000256" key="2">
    <source>
        <dbReference type="ARBA" id="ARBA00022771"/>
    </source>
</evidence>
<feature type="non-terminal residue" evidence="6">
    <location>
        <position position="1"/>
    </location>
</feature>
<dbReference type="Gene3D" id="6.10.140.2220">
    <property type="match status" value="1"/>
</dbReference>
<evidence type="ECO:0000259" key="5">
    <source>
        <dbReference type="PROSITE" id="PS50865"/>
    </source>
</evidence>
<feature type="domain" description="MYND-type" evidence="5">
    <location>
        <begin position="1"/>
        <end position="32"/>
    </location>
</feature>
<protein>
    <submittedName>
        <fullName evidence="6">9702_t:CDS:1</fullName>
    </submittedName>
</protein>
<organism evidence="6 7">
    <name type="scientific">Diversispora eburnea</name>
    <dbReference type="NCBI Taxonomy" id="1213867"/>
    <lineage>
        <taxon>Eukaryota</taxon>
        <taxon>Fungi</taxon>
        <taxon>Fungi incertae sedis</taxon>
        <taxon>Mucoromycota</taxon>
        <taxon>Glomeromycotina</taxon>
        <taxon>Glomeromycetes</taxon>
        <taxon>Diversisporales</taxon>
        <taxon>Diversisporaceae</taxon>
        <taxon>Diversispora</taxon>
    </lineage>
</organism>
<comment type="caution">
    <text evidence="6">The sequence shown here is derived from an EMBL/GenBank/DDBJ whole genome shotgun (WGS) entry which is preliminary data.</text>
</comment>
<dbReference type="InterPro" id="IPR002893">
    <property type="entry name" value="Znf_MYND"/>
</dbReference>
<dbReference type="EMBL" id="CAJVPK010005385">
    <property type="protein sequence ID" value="CAG8644039.1"/>
    <property type="molecule type" value="Genomic_DNA"/>
</dbReference>
<reference evidence="6" key="1">
    <citation type="submission" date="2021-06" db="EMBL/GenBank/DDBJ databases">
        <authorList>
            <person name="Kallberg Y."/>
            <person name="Tangrot J."/>
            <person name="Rosling A."/>
        </authorList>
    </citation>
    <scope>NUCLEOTIDE SEQUENCE</scope>
    <source>
        <strain evidence="6">AZ414A</strain>
    </source>
</reference>
<dbReference type="SUPFAM" id="SSF144232">
    <property type="entry name" value="HIT/MYND zinc finger-like"/>
    <property type="match status" value="1"/>
</dbReference>
<proteinExistence type="predicted"/>
<dbReference type="PROSITE" id="PS50865">
    <property type="entry name" value="ZF_MYND_2"/>
    <property type="match status" value="1"/>
</dbReference>
<keyword evidence="1" id="KW-0479">Metal-binding</keyword>
<dbReference type="Proteomes" id="UP000789706">
    <property type="component" value="Unassembled WGS sequence"/>
</dbReference>
<keyword evidence="2 4" id="KW-0863">Zinc-finger</keyword>
<keyword evidence="3" id="KW-0862">Zinc</keyword>
<dbReference type="GO" id="GO:0008270">
    <property type="term" value="F:zinc ion binding"/>
    <property type="evidence" value="ECO:0007669"/>
    <property type="project" value="UniProtKB-KW"/>
</dbReference>
<evidence type="ECO:0000256" key="1">
    <source>
        <dbReference type="ARBA" id="ARBA00022723"/>
    </source>
</evidence>
<dbReference type="OrthoDB" id="2425400at2759"/>
<keyword evidence="7" id="KW-1185">Reference proteome</keyword>
<sequence length="223" mass="26015">KPSTTRCSKCHRIYYCSGKCQKKDWKKHKELCKSSPVINVNETIDQTKVSTFPPQMLELLSDMMDRTNFEENWNVPNFGQEYATKYPNERKRIQFLESSKSALECMQFEDKFIENDFQISDPSYLMKRWNELSDKLIKFLSSPREIGDIFTGKTKNPYVGDKGVGALSFSNTPKPRFLLEQGKVHIAVGFVDLDLLLRAKIQQNERLVKKSIKFMDTKDLFML</sequence>
<dbReference type="Pfam" id="PF01753">
    <property type="entry name" value="zf-MYND"/>
    <property type="match status" value="1"/>
</dbReference>
<evidence type="ECO:0000313" key="6">
    <source>
        <dbReference type="EMBL" id="CAG8644039.1"/>
    </source>
</evidence>
<evidence type="ECO:0000256" key="4">
    <source>
        <dbReference type="PROSITE-ProRule" id="PRU00134"/>
    </source>
</evidence>
<accession>A0A9N9H2J9</accession>